<evidence type="ECO:0000313" key="2">
    <source>
        <dbReference type="EMBL" id="KAJ8301510.1"/>
    </source>
</evidence>
<dbReference type="InterPro" id="IPR006015">
    <property type="entry name" value="Universal_stress_UspA"/>
</dbReference>
<dbReference type="PANTHER" id="PTHR46989:SF3">
    <property type="entry name" value="USPA DOMAIN-CONTAINING PROTEIN"/>
    <property type="match status" value="1"/>
</dbReference>
<protein>
    <recommendedName>
        <fullName evidence="1">UspA domain-containing protein</fullName>
    </recommendedName>
</protein>
<dbReference type="InterPro" id="IPR006016">
    <property type="entry name" value="UspA"/>
</dbReference>
<dbReference type="PRINTS" id="PR01438">
    <property type="entry name" value="UNVRSLSTRESS"/>
</dbReference>
<comment type="caution">
    <text evidence="2">The sequence shown here is derived from an EMBL/GenBank/DDBJ whole genome shotgun (WGS) entry which is preliminary data.</text>
</comment>
<dbReference type="PANTHER" id="PTHR46989">
    <property type="entry name" value="USP DOMAIN-CONTAINING PROTEIN"/>
    <property type="match status" value="1"/>
</dbReference>
<evidence type="ECO:0000259" key="1">
    <source>
        <dbReference type="Pfam" id="PF00582"/>
    </source>
</evidence>
<dbReference type="EMBL" id="JARBDR010000918">
    <property type="protein sequence ID" value="KAJ8301510.1"/>
    <property type="molecule type" value="Genomic_DNA"/>
</dbReference>
<dbReference type="SUPFAM" id="SSF52402">
    <property type="entry name" value="Adenine nucleotide alpha hydrolases-like"/>
    <property type="match status" value="1"/>
</dbReference>
<sequence length="146" mass="16685">MEDKPEWSENYFVNFVHIRYIKKIHRHGDNIVLVYGIELDFLNSAITFNDSQALQTLLEEESKKSSSVLEEYLKIMETYKIKGTVQTSHCTKPGEGILNVAADVKADYVVVGCRGRGKLRRTFLGSVSDYLMHHSTVPVLICPYKE</sequence>
<evidence type="ECO:0000313" key="3">
    <source>
        <dbReference type="Proteomes" id="UP001217089"/>
    </source>
</evidence>
<reference evidence="2 3" key="1">
    <citation type="submission" date="2022-12" db="EMBL/GenBank/DDBJ databases">
        <title>Chromosome-level genome of Tegillarca granosa.</title>
        <authorList>
            <person name="Kim J."/>
        </authorList>
    </citation>
    <scope>NUCLEOTIDE SEQUENCE [LARGE SCALE GENOMIC DNA]</scope>
    <source>
        <strain evidence="2">Teg-2019</strain>
        <tissue evidence="2">Adductor muscle</tissue>
    </source>
</reference>
<gene>
    <name evidence="2" type="ORF">KUTeg_020497</name>
</gene>
<feature type="domain" description="UspA" evidence="1">
    <location>
        <begin position="25"/>
        <end position="143"/>
    </location>
</feature>
<dbReference type="InterPro" id="IPR014729">
    <property type="entry name" value="Rossmann-like_a/b/a_fold"/>
</dbReference>
<accession>A0ABQ9EDC3</accession>
<organism evidence="2 3">
    <name type="scientific">Tegillarca granosa</name>
    <name type="common">Malaysian cockle</name>
    <name type="synonym">Anadara granosa</name>
    <dbReference type="NCBI Taxonomy" id="220873"/>
    <lineage>
        <taxon>Eukaryota</taxon>
        <taxon>Metazoa</taxon>
        <taxon>Spiralia</taxon>
        <taxon>Lophotrochozoa</taxon>
        <taxon>Mollusca</taxon>
        <taxon>Bivalvia</taxon>
        <taxon>Autobranchia</taxon>
        <taxon>Pteriomorphia</taxon>
        <taxon>Arcoida</taxon>
        <taxon>Arcoidea</taxon>
        <taxon>Arcidae</taxon>
        <taxon>Tegillarca</taxon>
    </lineage>
</organism>
<dbReference type="CDD" id="cd23659">
    <property type="entry name" value="USP_At3g01520-like"/>
    <property type="match status" value="1"/>
</dbReference>
<name>A0ABQ9EDC3_TEGGR</name>
<proteinExistence type="predicted"/>
<dbReference type="Gene3D" id="3.40.50.620">
    <property type="entry name" value="HUPs"/>
    <property type="match status" value="1"/>
</dbReference>
<dbReference type="Pfam" id="PF00582">
    <property type="entry name" value="Usp"/>
    <property type="match status" value="1"/>
</dbReference>
<dbReference type="Proteomes" id="UP001217089">
    <property type="component" value="Unassembled WGS sequence"/>
</dbReference>
<keyword evidence="3" id="KW-1185">Reference proteome</keyword>